<protein>
    <recommendedName>
        <fullName evidence="2 14">Threonine--tRNA ligase</fullName>
        <ecNumber evidence="2 14">6.1.1.3</ecNumber>
    </recommendedName>
</protein>
<dbReference type="FunFam" id="3.40.50.800:FF:000001">
    <property type="entry name" value="Threonine--tRNA ligase"/>
    <property type="match status" value="1"/>
</dbReference>
<dbReference type="InterPro" id="IPR004154">
    <property type="entry name" value="Anticodon-bd"/>
</dbReference>
<dbReference type="Pfam" id="PF07973">
    <property type="entry name" value="tRNA_SAD"/>
    <property type="match status" value="1"/>
</dbReference>
<keyword evidence="10" id="KW-0694">RNA-binding</keyword>
<dbReference type="Gene3D" id="3.30.54.20">
    <property type="match status" value="1"/>
</dbReference>
<evidence type="ECO:0000256" key="11">
    <source>
        <dbReference type="ARBA" id="ARBA00022917"/>
    </source>
</evidence>
<dbReference type="InterPro" id="IPR047246">
    <property type="entry name" value="ThrRS_anticodon"/>
</dbReference>
<comment type="catalytic activity">
    <reaction evidence="13">
        <text>tRNA(Thr) + L-threonine + ATP = L-threonyl-tRNA(Thr) + AMP + diphosphate + H(+)</text>
        <dbReference type="Rhea" id="RHEA:24624"/>
        <dbReference type="Rhea" id="RHEA-COMP:9670"/>
        <dbReference type="Rhea" id="RHEA-COMP:9704"/>
        <dbReference type="ChEBI" id="CHEBI:15378"/>
        <dbReference type="ChEBI" id="CHEBI:30616"/>
        <dbReference type="ChEBI" id="CHEBI:33019"/>
        <dbReference type="ChEBI" id="CHEBI:57926"/>
        <dbReference type="ChEBI" id="CHEBI:78442"/>
        <dbReference type="ChEBI" id="CHEBI:78534"/>
        <dbReference type="ChEBI" id="CHEBI:456215"/>
        <dbReference type="EC" id="6.1.1.3"/>
    </reaction>
</comment>
<dbReference type="SUPFAM" id="SSF55186">
    <property type="entry name" value="ThrRS/AlaRS common domain"/>
    <property type="match status" value="1"/>
</dbReference>
<keyword evidence="3" id="KW-0963">Cytoplasm</keyword>
<dbReference type="GO" id="GO:0005737">
    <property type="term" value="C:cytoplasm"/>
    <property type="evidence" value="ECO:0007669"/>
    <property type="project" value="UniProtKB-UniRule"/>
</dbReference>
<dbReference type="FunFam" id="3.30.930.10:FF:000002">
    <property type="entry name" value="Threonine--tRNA ligase"/>
    <property type="match status" value="1"/>
</dbReference>
<evidence type="ECO:0000256" key="12">
    <source>
        <dbReference type="ARBA" id="ARBA00023146"/>
    </source>
</evidence>
<dbReference type="EC" id="6.1.1.3" evidence="2 14"/>
<keyword evidence="12" id="KW-0030">Aminoacyl-tRNA synthetase</keyword>
<keyword evidence="4" id="KW-0820">tRNA-binding</keyword>
<keyword evidence="5" id="KW-0436">Ligase</keyword>
<dbReference type="GO" id="GO:0046872">
    <property type="term" value="F:metal ion binding"/>
    <property type="evidence" value="ECO:0007669"/>
    <property type="project" value="UniProtKB-KW"/>
</dbReference>
<dbReference type="CDD" id="cd00860">
    <property type="entry name" value="ThrRS_anticodon"/>
    <property type="match status" value="1"/>
</dbReference>
<dbReference type="InterPro" id="IPR045864">
    <property type="entry name" value="aa-tRNA-synth_II/BPL/LPL"/>
</dbReference>
<dbReference type="Pfam" id="PF03129">
    <property type="entry name" value="HGTP_anticodon"/>
    <property type="match status" value="1"/>
</dbReference>
<dbReference type="Proteomes" id="UP000178851">
    <property type="component" value="Unassembled WGS sequence"/>
</dbReference>
<dbReference type="PANTHER" id="PTHR11451:SF44">
    <property type="entry name" value="THREONINE--TRNA LIGASE, CHLOROPLASTIC_MITOCHONDRIAL 2"/>
    <property type="match status" value="1"/>
</dbReference>
<keyword evidence="11" id="KW-0648">Protein biosynthesis</keyword>
<evidence type="ECO:0000256" key="13">
    <source>
        <dbReference type="ARBA" id="ARBA00049515"/>
    </source>
</evidence>
<dbReference type="GO" id="GO:0006435">
    <property type="term" value="P:threonyl-tRNA aminoacylation"/>
    <property type="evidence" value="ECO:0007669"/>
    <property type="project" value="UniProtKB-UniRule"/>
</dbReference>
<evidence type="ECO:0000313" key="17">
    <source>
        <dbReference type="Proteomes" id="UP000178851"/>
    </source>
</evidence>
<sequence length="620" mass="72348">LDHLRHSCAHLLAAAVMELWPETLRTIGPSIENGFYYDFDFLDVKISEGDLLKIEQKMHKIVKSWDKFERIEVSTSSAVQQFSSNPYKLELIKEFSQEGQKLTLYKSGNYVDLCRGGHIEHPSNDLKHFKLLSIAGAYWRGSEKNKMLARIYGTCFPTQKELDDYLKQQEEAKKRDHRVLGKTLDLFSISQLTGPGLILWHPKLAITRNIVEQYWKNEHYKEGYQLVFTPHIASMDMFVMSRHYNKYINSMFPAMLHEYIEGESRPDYQTDEQLKPMNCPNHIQIYKFKPRSYRELPIRMGELGTVYRYERAGTLLGMTRVRGFTQDDSHIFCTPQQVIDEVRSVIKLTQKVYKVFGFSDYQVYIATRPQKYLGTLEMWDFAENALKKATELEGLNYKIEEGEGVFYGPKIDSKVKDSLGREWQLGTIQFDFNQPSRAESTKNDLEEFWAMKTFKDKFKTEENLWKYLVKIGRGFDVKFVDKDGEEKQVVMIHRTILGSMERFFGLLIEHYSGNFPTWLAPVQVKILPISDKSVEYSKKILGKFKESSVRTELDSRNETLQAKIRGAQLEKIPYMVIIGEREEKTKKIAVRERSGKNLGPLDLDVFISEIKMKIETRSLN</sequence>
<feature type="non-terminal residue" evidence="16">
    <location>
        <position position="1"/>
    </location>
</feature>
<accession>A0A1F7YCZ4</accession>
<dbReference type="SMART" id="SM00863">
    <property type="entry name" value="tRNA_SAD"/>
    <property type="match status" value="1"/>
</dbReference>
<feature type="domain" description="Aminoacyl-transfer RNA synthetases class-II family profile" evidence="15">
    <location>
        <begin position="211"/>
        <end position="516"/>
    </location>
</feature>
<keyword evidence="8" id="KW-0862">Zinc</keyword>
<evidence type="ECO:0000256" key="10">
    <source>
        <dbReference type="ARBA" id="ARBA00022884"/>
    </source>
</evidence>
<name>A0A1F7YCZ4_9BACT</name>
<comment type="similarity">
    <text evidence="1">Belongs to the class-II aminoacyl-tRNA synthetase family.</text>
</comment>
<dbReference type="InterPro" id="IPR033728">
    <property type="entry name" value="ThrRS_core"/>
</dbReference>
<comment type="caution">
    <text evidence="16">The sequence shown here is derived from an EMBL/GenBank/DDBJ whole genome shotgun (WGS) entry which is preliminary data.</text>
</comment>
<keyword evidence="7" id="KW-0547">Nucleotide-binding</keyword>
<dbReference type="Pfam" id="PF00587">
    <property type="entry name" value="tRNA-synt_2b"/>
    <property type="match status" value="1"/>
</dbReference>
<dbReference type="PRINTS" id="PR01047">
    <property type="entry name" value="TRNASYNTHTHR"/>
</dbReference>
<dbReference type="InterPro" id="IPR036621">
    <property type="entry name" value="Anticodon-bd_dom_sf"/>
</dbReference>
<keyword evidence="9" id="KW-0067">ATP-binding</keyword>
<dbReference type="FunFam" id="3.30.980.10:FF:000005">
    <property type="entry name" value="Threonyl-tRNA synthetase, mitochondrial"/>
    <property type="match status" value="1"/>
</dbReference>
<dbReference type="AlphaFoldDB" id="A0A1F7YCZ4"/>
<keyword evidence="6" id="KW-0479">Metal-binding</keyword>
<dbReference type="InterPro" id="IPR002314">
    <property type="entry name" value="aa-tRNA-synt_IIb"/>
</dbReference>
<dbReference type="GO" id="GO:0005524">
    <property type="term" value="F:ATP binding"/>
    <property type="evidence" value="ECO:0007669"/>
    <property type="project" value="UniProtKB-KW"/>
</dbReference>
<evidence type="ECO:0000256" key="14">
    <source>
        <dbReference type="NCBIfam" id="TIGR00418"/>
    </source>
</evidence>
<dbReference type="SUPFAM" id="SSF55681">
    <property type="entry name" value="Class II aaRS and biotin synthetases"/>
    <property type="match status" value="1"/>
</dbReference>
<organism evidence="16 17">
    <name type="scientific">Candidatus Woesebacteria bacterium RIFCSPHIGHO2_01_FULL_39_28</name>
    <dbReference type="NCBI Taxonomy" id="1802496"/>
    <lineage>
        <taxon>Bacteria</taxon>
        <taxon>Candidatus Woeseibacteriota</taxon>
    </lineage>
</organism>
<reference evidence="16 17" key="1">
    <citation type="journal article" date="2016" name="Nat. Commun.">
        <title>Thousands of microbial genomes shed light on interconnected biogeochemical processes in an aquifer system.</title>
        <authorList>
            <person name="Anantharaman K."/>
            <person name="Brown C.T."/>
            <person name="Hug L.A."/>
            <person name="Sharon I."/>
            <person name="Castelle C.J."/>
            <person name="Probst A.J."/>
            <person name="Thomas B.C."/>
            <person name="Singh A."/>
            <person name="Wilkins M.J."/>
            <person name="Karaoz U."/>
            <person name="Brodie E.L."/>
            <person name="Williams K.H."/>
            <person name="Hubbard S.S."/>
            <person name="Banfield J.F."/>
        </authorList>
    </citation>
    <scope>NUCLEOTIDE SEQUENCE [LARGE SCALE GENOMIC DNA]</scope>
</reference>
<dbReference type="Gene3D" id="3.30.980.10">
    <property type="entry name" value="Threonyl-trna Synthetase, Chain A, domain 2"/>
    <property type="match status" value="1"/>
</dbReference>
<evidence type="ECO:0000256" key="2">
    <source>
        <dbReference type="ARBA" id="ARBA00013163"/>
    </source>
</evidence>
<evidence type="ECO:0000256" key="7">
    <source>
        <dbReference type="ARBA" id="ARBA00022741"/>
    </source>
</evidence>
<dbReference type="SUPFAM" id="SSF52954">
    <property type="entry name" value="Class II aaRS ABD-related"/>
    <property type="match status" value="1"/>
</dbReference>
<gene>
    <name evidence="16" type="ORF">A2627_00245</name>
</gene>
<dbReference type="InterPro" id="IPR002320">
    <property type="entry name" value="Thr-tRNA-ligase_IIa"/>
</dbReference>
<dbReference type="Gene3D" id="3.30.930.10">
    <property type="entry name" value="Bira Bifunctional Protein, Domain 2"/>
    <property type="match status" value="1"/>
</dbReference>
<evidence type="ECO:0000256" key="4">
    <source>
        <dbReference type="ARBA" id="ARBA00022555"/>
    </source>
</evidence>
<evidence type="ECO:0000256" key="6">
    <source>
        <dbReference type="ARBA" id="ARBA00022723"/>
    </source>
</evidence>
<dbReference type="GO" id="GO:0000049">
    <property type="term" value="F:tRNA binding"/>
    <property type="evidence" value="ECO:0007669"/>
    <property type="project" value="UniProtKB-KW"/>
</dbReference>
<dbReference type="EMBL" id="MGGI01000022">
    <property type="protein sequence ID" value="OGM25186.1"/>
    <property type="molecule type" value="Genomic_DNA"/>
</dbReference>
<evidence type="ECO:0000313" key="16">
    <source>
        <dbReference type="EMBL" id="OGM25186.1"/>
    </source>
</evidence>
<dbReference type="InterPro" id="IPR012947">
    <property type="entry name" value="tRNA_SAD"/>
</dbReference>
<proteinExistence type="inferred from homology"/>
<dbReference type="GO" id="GO:0004829">
    <property type="term" value="F:threonine-tRNA ligase activity"/>
    <property type="evidence" value="ECO:0007669"/>
    <property type="project" value="UniProtKB-UniRule"/>
</dbReference>
<dbReference type="InterPro" id="IPR006195">
    <property type="entry name" value="aa-tRNA-synth_II"/>
</dbReference>
<dbReference type="InterPro" id="IPR018163">
    <property type="entry name" value="Thr/Ala-tRNA-synth_IIc_edit"/>
</dbReference>
<evidence type="ECO:0000256" key="1">
    <source>
        <dbReference type="ARBA" id="ARBA00008226"/>
    </source>
</evidence>
<evidence type="ECO:0000256" key="8">
    <source>
        <dbReference type="ARBA" id="ARBA00022833"/>
    </source>
</evidence>
<dbReference type="HAMAP" id="MF_00184">
    <property type="entry name" value="Thr_tRNA_synth"/>
    <property type="match status" value="1"/>
</dbReference>
<dbReference type="NCBIfam" id="TIGR00418">
    <property type="entry name" value="thrS"/>
    <property type="match status" value="1"/>
</dbReference>
<evidence type="ECO:0000256" key="3">
    <source>
        <dbReference type="ARBA" id="ARBA00022490"/>
    </source>
</evidence>
<dbReference type="PANTHER" id="PTHR11451">
    <property type="entry name" value="THREONINE-TRNA LIGASE"/>
    <property type="match status" value="1"/>
</dbReference>
<dbReference type="Gene3D" id="3.40.50.800">
    <property type="entry name" value="Anticodon-binding domain"/>
    <property type="match status" value="1"/>
</dbReference>
<evidence type="ECO:0000259" key="15">
    <source>
        <dbReference type="PROSITE" id="PS50862"/>
    </source>
</evidence>
<dbReference type="PROSITE" id="PS50862">
    <property type="entry name" value="AA_TRNA_LIGASE_II"/>
    <property type="match status" value="1"/>
</dbReference>
<dbReference type="CDD" id="cd00771">
    <property type="entry name" value="ThrRS_core"/>
    <property type="match status" value="1"/>
</dbReference>
<evidence type="ECO:0000256" key="5">
    <source>
        <dbReference type="ARBA" id="ARBA00022598"/>
    </source>
</evidence>
<evidence type="ECO:0000256" key="9">
    <source>
        <dbReference type="ARBA" id="ARBA00022840"/>
    </source>
</evidence>